<keyword evidence="3 10" id="KW-0444">Lipid biosynthesis</keyword>
<dbReference type="GO" id="GO:0008780">
    <property type="term" value="F:acyl-[acyl-carrier-protein]-UDP-N-acetylglucosamine O-acyltransferase activity"/>
    <property type="evidence" value="ECO:0007669"/>
    <property type="project" value="UniProtKB-UniRule"/>
</dbReference>
<evidence type="ECO:0000259" key="11">
    <source>
        <dbReference type="Pfam" id="PF13720"/>
    </source>
</evidence>
<dbReference type="UniPathway" id="UPA00359">
    <property type="reaction ID" value="UER00477"/>
</dbReference>
<dbReference type="PANTHER" id="PTHR43480:SF1">
    <property type="entry name" value="ACYL-[ACYL-CARRIER-PROTEIN]--UDP-N-ACETYLGLUCOSAMINE O-ACYLTRANSFERASE, MITOCHONDRIAL-RELATED"/>
    <property type="match status" value="1"/>
</dbReference>
<dbReference type="EC" id="2.3.1.129" evidence="10"/>
<dbReference type="HOGENOM" id="CLU_061249_0_0_6"/>
<dbReference type="Pfam" id="PF13720">
    <property type="entry name" value="Acetyltransf_11"/>
    <property type="match status" value="1"/>
</dbReference>
<comment type="subcellular location">
    <subcellularLocation>
        <location evidence="1 10">Cytoplasm</location>
    </subcellularLocation>
</comment>
<evidence type="ECO:0000256" key="4">
    <source>
        <dbReference type="ARBA" id="ARBA00022556"/>
    </source>
</evidence>
<dbReference type="GO" id="GO:0016020">
    <property type="term" value="C:membrane"/>
    <property type="evidence" value="ECO:0007669"/>
    <property type="project" value="GOC"/>
</dbReference>
<dbReference type="GeneID" id="61932066"/>
<evidence type="ECO:0000256" key="10">
    <source>
        <dbReference type="HAMAP-Rule" id="MF_00387"/>
    </source>
</evidence>
<dbReference type="NCBIfam" id="NF003657">
    <property type="entry name" value="PRK05289.1"/>
    <property type="match status" value="1"/>
</dbReference>
<protein>
    <recommendedName>
        <fullName evidence="10">Acyl-[acyl-carrier-protein]--UDP-N-acetylglucosamine O-acyltransferase</fullName>
        <shortName evidence="10">UDP-N-acetylglucosamine acyltransferase</shortName>
        <ecNumber evidence="10">2.3.1.129</ecNumber>
    </recommendedName>
</protein>
<keyword evidence="4 10" id="KW-0441">Lipid A biosynthesis</keyword>
<keyword evidence="5 10" id="KW-0808">Transferase</keyword>
<evidence type="ECO:0000256" key="1">
    <source>
        <dbReference type="ARBA" id="ARBA00004496"/>
    </source>
</evidence>
<evidence type="ECO:0000256" key="6">
    <source>
        <dbReference type="ARBA" id="ARBA00022737"/>
    </source>
</evidence>
<keyword evidence="7 10" id="KW-0443">Lipid metabolism</keyword>
<dbReference type="RefSeq" id="WP_039802649.1">
    <property type="nucleotide sequence ID" value="NZ_CP010415.1"/>
</dbReference>
<evidence type="ECO:0000256" key="2">
    <source>
        <dbReference type="ARBA" id="ARBA00022490"/>
    </source>
</evidence>
<dbReference type="NCBIfam" id="TIGR01852">
    <property type="entry name" value="lipid_A_lpxA"/>
    <property type="match status" value="1"/>
</dbReference>
<dbReference type="Gene3D" id="1.20.1180.10">
    <property type="entry name" value="Udp N-acetylglucosamine O-acyltransferase, C-terminal domain"/>
    <property type="match status" value="1"/>
</dbReference>
<evidence type="ECO:0000256" key="5">
    <source>
        <dbReference type="ARBA" id="ARBA00022679"/>
    </source>
</evidence>
<comment type="similarity">
    <text evidence="10">Belongs to the transferase hexapeptide repeat family. LpxA subfamily.</text>
</comment>
<dbReference type="Gene3D" id="2.160.10.10">
    <property type="entry name" value="Hexapeptide repeat proteins"/>
    <property type="match status" value="1"/>
</dbReference>
<dbReference type="AlphaFoldDB" id="A0A0C4WMT4"/>
<evidence type="ECO:0000313" key="12">
    <source>
        <dbReference type="EMBL" id="AJE20630.1"/>
    </source>
</evidence>
<feature type="domain" description="UDP N-acetylglucosamine O-acyltransferase C-terminal" evidence="11">
    <location>
        <begin position="176"/>
        <end position="256"/>
    </location>
</feature>
<dbReference type="InterPro" id="IPR018357">
    <property type="entry name" value="Hexapep_transf_CS"/>
</dbReference>
<evidence type="ECO:0000256" key="8">
    <source>
        <dbReference type="ARBA" id="ARBA00023315"/>
    </source>
</evidence>
<accession>A0A0C4WMT4</accession>
<comment type="pathway">
    <text evidence="10">Glycolipid biosynthesis; lipid IV(A) biosynthesis; lipid IV(A) from (3R)-3-hydroxytetradecanoyl-[acyl-carrier-protein] and UDP-N-acetyl-alpha-D-glucosamine: step 1/6.</text>
</comment>
<dbReference type="HAMAP" id="MF_00387">
    <property type="entry name" value="LpxA"/>
    <property type="match status" value="1"/>
</dbReference>
<dbReference type="InterPro" id="IPR011004">
    <property type="entry name" value="Trimer_LpxA-like_sf"/>
</dbReference>
<sequence length="258" mass="28192">MSLIDPRAIIDPTATLAPDVRIGPWTLIGPNVHIGEGTEIGPHVIVKGPTWIGRHNKIFQFSTIGEDTPDLKYKGEPTRLVIGDHNVIREGVTIHRGTVQDRSETTIADHNLIMAYVHIGHDSVVGSHCILINNASLAGHVHVGDWAILSGYTLIHQHCQIGAHSFVGMGSGVSKDVPAFVTVLGSPAQARSMNFEGMRRRGFSSEVMNALRRAYKVVYRQGLTVEQALVELEEAAKQFPEVAIFRDSVRASTRGITR</sequence>
<dbReference type="PROSITE" id="PS00101">
    <property type="entry name" value="HEXAPEP_TRANSFERASES"/>
    <property type="match status" value="1"/>
</dbReference>
<gene>
    <name evidence="10 12" type="primary">lpxA</name>
    <name evidence="12" type="ORF">Achr_11500</name>
</gene>
<organism evidence="12 13">
    <name type="scientific">Azotobacter chroococcum NCIMB 8003</name>
    <dbReference type="NCBI Taxonomy" id="1328314"/>
    <lineage>
        <taxon>Bacteria</taxon>
        <taxon>Pseudomonadati</taxon>
        <taxon>Pseudomonadota</taxon>
        <taxon>Gammaproteobacteria</taxon>
        <taxon>Pseudomonadales</taxon>
        <taxon>Pseudomonadaceae</taxon>
        <taxon>Azotobacter</taxon>
    </lineage>
</organism>
<dbReference type="InterPro" id="IPR037157">
    <property type="entry name" value="Acetyltransf_C_sf"/>
</dbReference>
<dbReference type="EMBL" id="CP010415">
    <property type="protein sequence ID" value="AJE20630.1"/>
    <property type="molecule type" value="Genomic_DNA"/>
</dbReference>
<dbReference type="PANTHER" id="PTHR43480">
    <property type="entry name" value="ACYL-[ACYL-CARRIER-PROTEIN]--UDP-N-ACETYLGLUCOSAMINE O-ACYLTRANSFERASE"/>
    <property type="match status" value="1"/>
</dbReference>
<proteinExistence type="inferred from homology"/>
<dbReference type="GO" id="GO:0009245">
    <property type="term" value="P:lipid A biosynthetic process"/>
    <property type="evidence" value="ECO:0007669"/>
    <property type="project" value="UniProtKB-UniRule"/>
</dbReference>
<dbReference type="FunFam" id="2.160.10.10:FF:000003">
    <property type="entry name" value="Acyl-[acyl-carrier-protein]--UDP-N-acetylglucosamine O-acyltransferase"/>
    <property type="match status" value="1"/>
</dbReference>
<evidence type="ECO:0000256" key="7">
    <source>
        <dbReference type="ARBA" id="ARBA00023098"/>
    </source>
</evidence>
<reference evidence="12 13" key="1">
    <citation type="journal article" date="2015" name="PLoS ONE">
        <title>Azotobacter Genomes: The Genome of Azotobacter chroococcum NCIMB 8003 (ATCC 4412).</title>
        <authorList>
            <person name="Robson R.L."/>
            <person name="Jones R."/>
            <person name="Robson R.M."/>
            <person name="Schwartz A."/>
            <person name="Richardson T.H."/>
        </authorList>
    </citation>
    <scope>NUCLEOTIDE SEQUENCE [LARGE SCALE GENOMIC DNA]</scope>
    <source>
        <strain evidence="12 13">NCIMB 8003</strain>
    </source>
</reference>
<keyword evidence="8 10" id="KW-0012">Acyltransferase</keyword>
<dbReference type="STRING" id="1328314.Achr_11500"/>
<dbReference type="GO" id="GO:0005737">
    <property type="term" value="C:cytoplasm"/>
    <property type="evidence" value="ECO:0007669"/>
    <property type="project" value="UniProtKB-SubCell"/>
</dbReference>
<dbReference type="InterPro" id="IPR010137">
    <property type="entry name" value="Lipid_A_LpxA"/>
</dbReference>
<comment type="catalytic activity">
    <reaction evidence="10">
        <text>a (3R)-hydroxyacyl-[ACP] + UDP-N-acetyl-alpha-D-glucosamine = a UDP-3-O-[(3R)-3-hydroxyacyl]-N-acetyl-alpha-D-glucosamine + holo-[ACP]</text>
        <dbReference type="Rhea" id="RHEA:67812"/>
        <dbReference type="Rhea" id="RHEA-COMP:9685"/>
        <dbReference type="Rhea" id="RHEA-COMP:9945"/>
        <dbReference type="ChEBI" id="CHEBI:57705"/>
        <dbReference type="ChEBI" id="CHEBI:64479"/>
        <dbReference type="ChEBI" id="CHEBI:78827"/>
        <dbReference type="ChEBI" id="CHEBI:173225"/>
        <dbReference type="EC" id="2.3.1.129"/>
    </reaction>
</comment>
<comment type="subunit">
    <text evidence="10">Homotrimer.</text>
</comment>
<keyword evidence="13" id="KW-1185">Reference proteome</keyword>
<dbReference type="Proteomes" id="UP000068210">
    <property type="component" value="Chromosome"/>
</dbReference>
<dbReference type="PIRSF" id="PIRSF000456">
    <property type="entry name" value="UDP-GlcNAc_acltr"/>
    <property type="match status" value="1"/>
</dbReference>
<name>A0A0C4WMT4_9GAMM</name>
<dbReference type="CDD" id="cd03351">
    <property type="entry name" value="LbH_UDP-GlcNAc_AT"/>
    <property type="match status" value="1"/>
</dbReference>
<comment type="function">
    <text evidence="9 10">Involved in the biosynthesis of lipid A, a phosphorylated glycolipid that anchors the lipopolysaccharide to the outer membrane of the cell.</text>
</comment>
<evidence type="ECO:0000313" key="13">
    <source>
        <dbReference type="Proteomes" id="UP000068210"/>
    </source>
</evidence>
<evidence type="ECO:0000256" key="9">
    <source>
        <dbReference type="ARBA" id="ARBA00056633"/>
    </source>
</evidence>
<keyword evidence="2 10" id="KW-0963">Cytoplasm</keyword>
<keyword evidence="6 10" id="KW-0677">Repeat</keyword>
<evidence type="ECO:0000256" key="3">
    <source>
        <dbReference type="ARBA" id="ARBA00022516"/>
    </source>
</evidence>
<dbReference type="InterPro" id="IPR029098">
    <property type="entry name" value="Acetyltransf_C"/>
</dbReference>
<dbReference type="SUPFAM" id="SSF51161">
    <property type="entry name" value="Trimeric LpxA-like enzymes"/>
    <property type="match status" value="1"/>
</dbReference>
<dbReference type="KEGG" id="acx:Achr_11500"/>